<feature type="transmembrane region" description="Helical" evidence="1">
    <location>
        <begin position="223"/>
        <end position="240"/>
    </location>
</feature>
<gene>
    <name evidence="3" type="ORF">QOZ93_002519</name>
</gene>
<dbReference type="InterPro" id="IPR036938">
    <property type="entry name" value="PAP2/HPO_sf"/>
</dbReference>
<evidence type="ECO:0000313" key="3">
    <source>
        <dbReference type="EMBL" id="MDQ0480769.1"/>
    </source>
</evidence>
<dbReference type="Proteomes" id="UP001224418">
    <property type="component" value="Unassembled WGS sequence"/>
</dbReference>
<evidence type="ECO:0000313" key="4">
    <source>
        <dbReference type="Proteomes" id="UP001224418"/>
    </source>
</evidence>
<feature type="transmembrane region" description="Helical" evidence="1">
    <location>
        <begin position="169"/>
        <end position="187"/>
    </location>
</feature>
<evidence type="ECO:0000256" key="1">
    <source>
        <dbReference type="SAM" id="Phobius"/>
    </source>
</evidence>
<dbReference type="SMART" id="SM00014">
    <property type="entry name" value="acidPPc"/>
    <property type="match status" value="1"/>
</dbReference>
<reference evidence="3 4" key="1">
    <citation type="submission" date="2023-07" db="EMBL/GenBank/DDBJ databases">
        <title>Genomic Encyclopedia of Type Strains, Phase IV (KMG-IV): sequencing the most valuable type-strain genomes for metagenomic binning, comparative biology and taxonomic classification.</title>
        <authorList>
            <person name="Goeker M."/>
        </authorList>
    </citation>
    <scope>NUCLEOTIDE SEQUENCE [LARGE SCALE GENOMIC DNA]</scope>
    <source>
        <strain evidence="3 4">DSM 1400</strain>
    </source>
</reference>
<protein>
    <submittedName>
        <fullName evidence="3">Membrane-associated phospholipid phosphatase</fullName>
    </submittedName>
</protein>
<feature type="domain" description="Phosphatidic acid phosphatase type 2/haloperoxidase" evidence="2">
    <location>
        <begin position="45"/>
        <end position="157"/>
    </location>
</feature>
<dbReference type="RefSeq" id="WP_307356905.1">
    <property type="nucleotide sequence ID" value="NZ_BAAACJ010000049.1"/>
</dbReference>
<keyword evidence="4" id="KW-1185">Reference proteome</keyword>
<dbReference type="EMBL" id="JAUSWN010000027">
    <property type="protein sequence ID" value="MDQ0480769.1"/>
    <property type="molecule type" value="Genomic_DNA"/>
</dbReference>
<organism evidence="3 4">
    <name type="scientific">Hathewaya limosa</name>
    <name type="common">Clostridium limosum</name>
    <dbReference type="NCBI Taxonomy" id="1536"/>
    <lineage>
        <taxon>Bacteria</taxon>
        <taxon>Bacillati</taxon>
        <taxon>Bacillota</taxon>
        <taxon>Clostridia</taxon>
        <taxon>Eubacteriales</taxon>
        <taxon>Clostridiaceae</taxon>
        <taxon>Hathewaya</taxon>
    </lineage>
</organism>
<feature type="transmembrane region" description="Helical" evidence="1">
    <location>
        <begin position="139"/>
        <end position="157"/>
    </location>
</feature>
<proteinExistence type="predicted"/>
<feature type="transmembrane region" description="Helical" evidence="1">
    <location>
        <begin position="252"/>
        <end position="270"/>
    </location>
</feature>
<feature type="transmembrane region" description="Helical" evidence="1">
    <location>
        <begin position="18"/>
        <end position="42"/>
    </location>
</feature>
<keyword evidence="1" id="KW-0812">Transmembrane</keyword>
<comment type="caution">
    <text evidence="3">The sequence shown here is derived from an EMBL/GenBank/DDBJ whole genome shotgun (WGS) entry which is preliminary data.</text>
</comment>
<name>A0ABU0JUI9_HATLI</name>
<evidence type="ECO:0000259" key="2">
    <source>
        <dbReference type="SMART" id="SM00014"/>
    </source>
</evidence>
<keyword evidence="1" id="KW-0472">Membrane</keyword>
<keyword evidence="1" id="KW-1133">Transmembrane helix</keyword>
<dbReference type="PANTHER" id="PTHR14969:SF13">
    <property type="entry name" value="AT30094P"/>
    <property type="match status" value="1"/>
</dbReference>
<accession>A0ABU0JUI9</accession>
<dbReference type="Pfam" id="PF01569">
    <property type="entry name" value="PAP2"/>
    <property type="match status" value="1"/>
</dbReference>
<dbReference type="InterPro" id="IPR000326">
    <property type="entry name" value="PAP2/HPO"/>
</dbReference>
<dbReference type="PANTHER" id="PTHR14969">
    <property type="entry name" value="SPHINGOSINE-1-PHOSPHATE PHOSPHOHYDROLASE"/>
    <property type="match status" value="1"/>
</dbReference>
<dbReference type="SUPFAM" id="SSF48317">
    <property type="entry name" value="Acid phosphatase/Vanadium-dependent haloperoxidase"/>
    <property type="match status" value="1"/>
</dbReference>
<dbReference type="Gene3D" id="1.20.144.10">
    <property type="entry name" value="Phosphatidic acid phosphatase type 2/haloperoxidase"/>
    <property type="match status" value="1"/>
</dbReference>
<sequence length="282" mass="32114">MNAIQFFQSFANPFLDGFFQAITMFGEDLFILLVITLTYWCFDKKFGYRLGFAYLSSMTLNGVIKDIFKIPRPFNKNGIRSLRIKTATGYSFPSGHTQGSSTFFITIIQKINKNYFYLLGSILILLICISRLYLGVHTLLDVCGGLLFGISWALISNKFMDYVENGKEHLLMLLLIPILIGTIFCTSSDYFKAAGICCSFIIGFFIETKYIKFEAKQPLKIQIIKYLIGIIIAVAIKSSFKIFLPKNNLGEFIRFFALGIWVTILAPYIFSKISKKHKKPSL</sequence>
<feature type="transmembrane region" description="Helical" evidence="1">
    <location>
        <begin position="115"/>
        <end position="133"/>
    </location>
</feature>